<keyword evidence="3" id="KW-0732">Signal</keyword>
<dbReference type="Proteomes" id="UP000243887">
    <property type="component" value="Unassembled WGS sequence"/>
</dbReference>
<keyword evidence="5" id="KW-0326">Glycosidase</keyword>
<evidence type="ECO:0000259" key="4">
    <source>
        <dbReference type="Pfam" id="PF09113"/>
    </source>
</evidence>
<evidence type="ECO:0000313" key="5">
    <source>
        <dbReference type="EMBL" id="SFJ72698.1"/>
    </source>
</evidence>
<dbReference type="InterPro" id="IPR008977">
    <property type="entry name" value="PHM/PNGase_F_dom_sf"/>
</dbReference>
<feature type="region of interest" description="Disordered" evidence="2">
    <location>
        <begin position="24"/>
        <end position="50"/>
    </location>
</feature>
<evidence type="ECO:0000256" key="2">
    <source>
        <dbReference type="SAM" id="MobiDB-lite"/>
    </source>
</evidence>
<evidence type="ECO:0000256" key="3">
    <source>
        <dbReference type="SAM" id="SignalP"/>
    </source>
</evidence>
<feature type="signal peptide" evidence="3">
    <location>
        <begin position="1"/>
        <end position="20"/>
    </location>
</feature>
<keyword evidence="6" id="KW-1185">Reference proteome</keyword>
<accession>A0A1I3TN89</accession>
<name>A0A1I3TN89_9FLAO</name>
<dbReference type="InterPro" id="IPR053251">
    <property type="entry name" value="N-glycanase"/>
</dbReference>
<dbReference type="AlphaFoldDB" id="A0A1I3TN89"/>
<keyword evidence="5" id="KW-0378">Hydrolase</keyword>
<dbReference type="PANTHER" id="PTHR39319">
    <property type="entry name" value="SI:DKEY-256H2.1"/>
    <property type="match status" value="1"/>
</dbReference>
<gene>
    <name evidence="5" type="ORF">SAMN04487893_11464</name>
</gene>
<protein>
    <submittedName>
        <fullName evidence="5">Peptide-N-glycosidase F, N terminal</fullName>
    </submittedName>
</protein>
<dbReference type="RefSeq" id="WP_090680416.1">
    <property type="nucleotide sequence ID" value="NZ_FORU01000014.1"/>
</dbReference>
<evidence type="ECO:0000256" key="1">
    <source>
        <dbReference type="ARBA" id="ARBA00023157"/>
    </source>
</evidence>
<evidence type="ECO:0000313" key="6">
    <source>
        <dbReference type="Proteomes" id="UP000243887"/>
    </source>
</evidence>
<organism evidence="5 6">
    <name type="scientific">Myroides guanonis</name>
    <dbReference type="NCBI Taxonomy" id="1150112"/>
    <lineage>
        <taxon>Bacteria</taxon>
        <taxon>Pseudomonadati</taxon>
        <taxon>Bacteroidota</taxon>
        <taxon>Flavobacteriia</taxon>
        <taxon>Flavobacteriales</taxon>
        <taxon>Flavobacteriaceae</taxon>
        <taxon>Myroides</taxon>
    </lineage>
</organism>
<feature type="domain" description="Peptide-N-glycosidase F C-terminal" evidence="4">
    <location>
        <begin position="212"/>
        <end position="345"/>
    </location>
</feature>
<proteinExistence type="predicted"/>
<dbReference type="GO" id="GO:0016715">
    <property type="term" value="F:oxidoreductase activity, acting on paired donors, with incorporation or reduction of molecular oxygen, reduced ascorbate as one donor, and incorporation of one atom of oxygen"/>
    <property type="evidence" value="ECO:0007669"/>
    <property type="project" value="InterPro"/>
</dbReference>
<dbReference type="InterPro" id="IPR014784">
    <property type="entry name" value="Cu2_ascorb_mOase-like_C"/>
</dbReference>
<reference evidence="6" key="1">
    <citation type="submission" date="2016-10" db="EMBL/GenBank/DDBJ databases">
        <authorList>
            <person name="Varghese N."/>
            <person name="Submissions S."/>
        </authorList>
    </citation>
    <scope>NUCLEOTIDE SEQUENCE [LARGE SCALE GENOMIC DNA]</scope>
    <source>
        <strain evidence="6">DSM 26542</strain>
    </source>
</reference>
<dbReference type="SUPFAM" id="SSF49742">
    <property type="entry name" value="PHM/PNGase F"/>
    <property type="match status" value="2"/>
</dbReference>
<sequence>MKIRTLFLSSLLLLSTSILYNCSSDDTKPEKGNPDDPEIPIIEEPEPPKEGTYNYKTFDKVYVGIETGQSQSSEGSFTFPTDIEKVKTIKMYIQNECPDKSCDEWDRYANVYVKNKTTDEWYEIGRFITPYWVGFEKLERGLEIDVTDFKSLLNGETELKIYTETWSAGGREYSVDFDFIYGETAYKYSAVTPIIQENKSSIDGVPYGENHNRDLTKTIKLPSNTEQAYIRTIISGWGHATPNDAGGRGCAEWCFRTHNILIDGSPTYEHYLGPIGCANNPVNNQAPGNWQGERAGWCPGMAVPTRIDLLTGNLASKSFTFEYQLTDWANNQKNGKAYYAISNFIVVHSTTPIEPSTVQK</sequence>
<dbReference type="InterPro" id="IPR015197">
    <property type="entry name" value="PngaseF_C"/>
</dbReference>
<dbReference type="OrthoDB" id="6281169at2"/>
<keyword evidence="1" id="KW-1015">Disulfide bond</keyword>
<dbReference type="PANTHER" id="PTHR39319:SF1">
    <property type="entry name" value="SI:DKEY-256H2.1"/>
    <property type="match status" value="1"/>
</dbReference>
<dbReference type="GO" id="GO:0016798">
    <property type="term" value="F:hydrolase activity, acting on glycosyl bonds"/>
    <property type="evidence" value="ECO:0007669"/>
    <property type="project" value="UniProtKB-KW"/>
</dbReference>
<dbReference type="Gene3D" id="2.60.120.230">
    <property type="match status" value="2"/>
</dbReference>
<feature type="compositionally biased region" description="Basic and acidic residues" evidence="2">
    <location>
        <begin position="25"/>
        <end position="34"/>
    </location>
</feature>
<feature type="compositionally biased region" description="Acidic residues" evidence="2">
    <location>
        <begin position="35"/>
        <end position="45"/>
    </location>
</feature>
<dbReference type="STRING" id="1150112.SAMN04487893_11464"/>
<feature type="chain" id="PRO_5017422712" evidence="3">
    <location>
        <begin position="21"/>
        <end position="360"/>
    </location>
</feature>
<dbReference type="Pfam" id="PF09113">
    <property type="entry name" value="N-glycanase_C"/>
    <property type="match status" value="1"/>
</dbReference>
<dbReference type="EMBL" id="FORU01000014">
    <property type="protein sequence ID" value="SFJ72698.1"/>
    <property type="molecule type" value="Genomic_DNA"/>
</dbReference>